<feature type="transmembrane region" description="Helical" evidence="7">
    <location>
        <begin position="196"/>
        <end position="218"/>
    </location>
</feature>
<dbReference type="Pfam" id="PF04505">
    <property type="entry name" value="CD225"/>
    <property type="match status" value="1"/>
</dbReference>
<dbReference type="OrthoDB" id="10008311at2759"/>
<evidence type="ECO:0000313" key="8">
    <source>
        <dbReference type="EMBL" id="CAF1337384.1"/>
    </source>
</evidence>
<comment type="caution">
    <text evidence="8">The sequence shown here is derived from an EMBL/GenBank/DDBJ whole genome shotgun (WGS) entry which is preliminary data.</text>
</comment>
<accession>A0A815GBZ8</accession>
<dbReference type="Proteomes" id="UP000663852">
    <property type="component" value="Unassembled WGS sequence"/>
</dbReference>
<comment type="subcellular location">
    <subcellularLocation>
        <location evidence="1">Membrane</location>
    </subcellularLocation>
</comment>
<dbReference type="EMBL" id="CAJNOJ010000250">
    <property type="protein sequence ID" value="CAF1337384.1"/>
    <property type="molecule type" value="Genomic_DNA"/>
</dbReference>
<name>A0A815GBZ8_ADIRI</name>
<keyword evidence="3 7" id="KW-0812">Transmembrane</keyword>
<reference evidence="8" key="1">
    <citation type="submission" date="2021-02" db="EMBL/GenBank/DDBJ databases">
        <authorList>
            <person name="Nowell W R."/>
        </authorList>
    </citation>
    <scope>NUCLEOTIDE SEQUENCE</scope>
</reference>
<organism evidence="8 9">
    <name type="scientific">Adineta ricciae</name>
    <name type="common">Rotifer</name>
    <dbReference type="NCBI Taxonomy" id="249248"/>
    <lineage>
        <taxon>Eukaryota</taxon>
        <taxon>Metazoa</taxon>
        <taxon>Spiralia</taxon>
        <taxon>Gnathifera</taxon>
        <taxon>Rotifera</taxon>
        <taxon>Eurotatoria</taxon>
        <taxon>Bdelloidea</taxon>
        <taxon>Adinetida</taxon>
        <taxon>Adinetidae</taxon>
        <taxon>Adineta</taxon>
    </lineage>
</organism>
<sequence length="226" mass="25320">MYFARKNINDDETSSNSSSMQNGGNRWLLNDENLGLMRHGTDDNDQPVFNDIRIDLRGAGGAGLNSNPTYYGNRYPTDNDQRSQGSIPSRVSRYSEYPQVRPTNPLYSSQSTIRTQGSQPHANGAVSSKSSATLVNRRQKFDPQAPRRPSDWRWLAILCIILFFPLGLFAFAFARKAQNKFRDGFVIESHTLNKRALVLCIISILCGIALIIGLLFGFDAWPRTNG</sequence>
<evidence type="ECO:0000256" key="4">
    <source>
        <dbReference type="ARBA" id="ARBA00022989"/>
    </source>
</evidence>
<proteinExistence type="inferred from homology"/>
<dbReference type="GO" id="GO:0016020">
    <property type="term" value="C:membrane"/>
    <property type="evidence" value="ECO:0007669"/>
    <property type="project" value="UniProtKB-SubCell"/>
</dbReference>
<dbReference type="PANTHER" id="PTHR14948:SF25">
    <property type="entry name" value="DUF4190 DOMAIN-CONTAINING PROTEIN"/>
    <property type="match status" value="1"/>
</dbReference>
<evidence type="ECO:0000256" key="7">
    <source>
        <dbReference type="SAM" id="Phobius"/>
    </source>
</evidence>
<feature type="transmembrane region" description="Helical" evidence="7">
    <location>
        <begin position="152"/>
        <end position="175"/>
    </location>
</feature>
<keyword evidence="5 7" id="KW-0472">Membrane</keyword>
<dbReference type="AlphaFoldDB" id="A0A815GBZ8"/>
<feature type="compositionally biased region" description="Polar residues" evidence="6">
    <location>
        <begin position="64"/>
        <end position="89"/>
    </location>
</feature>
<feature type="region of interest" description="Disordered" evidence="6">
    <location>
        <begin position="1"/>
        <end position="26"/>
    </location>
</feature>
<evidence type="ECO:0000256" key="6">
    <source>
        <dbReference type="SAM" id="MobiDB-lite"/>
    </source>
</evidence>
<feature type="compositionally biased region" description="Polar residues" evidence="6">
    <location>
        <begin position="101"/>
        <end position="136"/>
    </location>
</feature>
<dbReference type="InterPro" id="IPR051423">
    <property type="entry name" value="CD225/Dispanin"/>
</dbReference>
<evidence type="ECO:0000256" key="3">
    <source>
        <dbReference type="ARBA" id="ARBA00022692"/>
    </source>
</evidence>
<protein>
    <submittedName>
        <fullName evidence="8">Uncharacterized protein</fullName>
    </submittedName>
</protein>
<dbReference type="InterPro" id="IPR007593">
    <property type="entry name" value="CD225/Dispanin_fam"/>
</dbReference>
<evidence type="ECO:0000256" key="5">
    <source>
        <dbReference type="ARBA" id="ARBA00023136"/>
    </source>
</evidence>
<feature type="region of interest" description="Disordered" evidence="6">
    <location>
        <begin position="59"/>
        <end position="147"/>
    </location>
</feature>
<evidence type="ECO:0000256" key="1">
    <source>
        <dbReference type="ARBA" id="ARBA00004370"/>
    </source>
</evidence>
<keyword evidence="4 7" id="KW-1133">Transmembrane helix</keyword>
<comment type="similarity">
    <text evidence="2">Belongs to the CD225/Dispanin family.</text>
</comment>
<evidence type="ECO:0000256" key="2">
    <source>
        <dbReference type="ARBA" id="ARBA00006843"/>
    </source>
</evidence>
<gene>
    <name evidence="8" type="ORF">EDS130_LOCUS32536</name>
</gene>
<evidence type="ECO:0000313" key="9">
    <source>
        <dbReference type="Proteomes" id="UP000663852"/>
    </source>
</evidence>
<dbReference type="PANTHER" id="PTHR14948">
    <property type="entry name" value="NG5"/>
    <property type="match status" value="1"/>
</dbReference>